<feature type="domain" description="Trigger factor ribosome-binding bacterial" evidence="1">
    <location>
        <begin position="1"/>
        <end position="148"/>
    </location>
</feature>
<dbReference type="InterPro" id="IPR037041">
    <property type="entry name" value="Trigger_fac_C_sf"/>
</dbReference>
<dbReference type="GO" id="GO:0015031">
    <property type="term" value="P:protein transport"/>
    <property type="evidence" value="ECO:0007669"/>
    <property type="project" value="InterPro"/>
</dbReference>
<dbReference type="GO" id="GO:0043335">
    <property type="term" value="P:protein unfolding"/>
    <property type="evidence" value="ECO:0007669"/>
    <property type="project" value="TreeGrafter"/>
</dbReference>
<evidence type="ECO:0000313" key="2">
    <source>
        <dbReference type="EMBL" id="SHJ58019.1"/>
    </source>
</evidence>
<dbReference type="Pfam" id="PF05697">
    <property type="entry name" value="Trigger_N"/>
    <property type="match status" value="1"/>
</dbReference>
<dbReference type="PANTHER" id="PTHR30560:SF3">
    <property type="entry name" value="TRIGGER FACTOR-LIKE PROTEIN TIG, CHLOROPLASTIC"/>
    <property type="match status" value="1"/>
</dbReference>
<keyword evidence="3" id="KW-1185">Reference proteome</keyword>
<gene>
    <name evidence="2" type="ORF">SAMN05444280_12338</name>
</gene>
<dbReference type="NCBIfam" id="TIGR00115">
    <property type="entry name" value="tig"/>
    <property type="match status" value="1"/>
</dbReference>
<dbReference type="Gene3D" id="3.30.70.1050">
    <property type="entry name" value="Trigger factor ribosome-binding domain"/>
    <property type="match status" value="1"/>
</dbReference>
<dbReference type="AlphaFoldDB" id="A0A1M6KGE5"/>
<dbReference type="OrthoDB" id="9767721at2"/>
<dbReference type="SUPFAM" id="SSF102735">
    <property type="entry name" value="Trigger factor ribosome-binding domain"/>
    <property type="match status" value="1"/>
</dbReference>
<evidence type="ECO:0000313" key="3">
    <source>
        <dbReference type="Proteomes" id="UP000184050"/>
    </source>
</evidence>
<dbReference type="InterPro" id="IPR027304">
    <property type="entry name" value="Trigger_fact/SurA_dom_sf"/>
</dbReference>
<organism evidence="2 3">
    <name type="scientific">Tangfeifania diversioriginum</name>
    <dbReference type="NCBI Taxonomy" id="1168035"/>
    <lineage>
        <taxon>Bacteria</taxon>
        <taxon>Pseudomonadati</taxon>
        <taxon>Bacteroidota</taxon>
        <taxon>Bacteroidia</taxon>
        <taxon>Marinilabiliales</taxon>
        <taxon>Prolixibacteraceae</taxon>
        <taxon>Tangfeifania</taxon>
    </lineage>
</organism>
<dbReference type="Proteomes" id="UP000184050">
    <property type="component" value="Unassembled WGS sequence"/>
</dbReference>
<proteinExistence type="predicted"/>
<dbReference type="InterPro" id="IPR005215">
    <property type="entry name" value="Trig_fac"/>
</dbReference>
<evidence type="ECO:0000259" key="1">
    <source>
        <dbReference type="Pfam" id="PF05697"/>
    </source>
</evidence>
<dbReference type="PIRSF" id="PIRSF003095">
    <property type="entry name" value="Trigger_factor"/>
    <property type="match status" value="1"/>
</dbReference>
<dbReference type="GO" id="GO:0043022">
    <property type="term" value="F:ribosome binding"/>
    <property type="evidence" value="ECO:0007669"/>
    <property type="project" value="TreeGrafter"/>
</dbReference>
<dbReference type="Gene3D" id="1.10.3120.10">
    <property type="entry name" value="Trigger factor, C-terminal domain"/>
    <property type="match status" value="1"/>
</dbReference>
<dbReference type="EMBL" id="FQZE01000023">
    <property type="protein sequence ID" value="SHJ58019.1"/>
    <property type="molecule type" value="Genomic_DNA"/>
</dbReference>
<dbReference type="GO" id="GO:0044183">
    <property type="term" value="F:protein folding chaperone"/>
    <property type="evidence" value="ECO:0007669"/>
    <property type="project" value="TreeGrafter"/>
</dbReference>
<protein>
    <submittedName>
        <fullName evidence="2">Trigger factor</fullName>
    </submittedName>
</protein>
<dbReference type="InterPro" id="IPR036611">
    <property type="entry name" value="Trigger_fac_ribosome-bd_sf"/>
</dbReference>
<dbReference type="RefSeq" id="WP_073170813.1">
    <property type="nucleotide sequence ID" value="NZ_FQZE01000023.1"/>
</dbReference>
<accession>A0A1M6KGE5</accession>
<dbReference type="GO" id="GO:0051083">
    <property type="term" value="P:'de novo' cotranslational protein folding"/>
    <property type="evidence" value="ECO:0007669"/>
    <property type="project" value="TreeGrafter"/>
</dbReference>
<dbReference type="STRING" id="1168035.SAMN05444280_12338"/>
<dbReference type="SUPFAM" id="SSF109998">
    <property type="entry name" value="Triger factor/SurA peptide-binding domain-like"/>
    <property type="match status" value="1"/>
</dbReference>
<sequence>MNITRENTDNVNAVLKVLIEKPDYEKPVENKLKEYRQKADIPGFRPGKAPMGLIKKRFGKSVLLDEVNNLLSQKLTSYLMEEKLQILGEPLANEDQQKAIDWDNDENFEFVFDIALAPEIEVPLDEKDKINYYKIKVSDDMVNEQIDMIKSQMGQNKEIDEVKEDGLVRGDFVELDNEGNEKEDGIKPEGVLLAIDLIKDKDIQKEFIGKKKGDVIVFDPVKAYEDVHEVQHMLNISHEQAHDLNSEFKFTINETLEFEKAELNEELYKKIYGEDTDIKTEEDLRNRLKEELASNLVHSSEQRFAMDVRDTLIEKVNPELPEAFLKRWLRVANKDVTEEQIENDFDGFLKDLRWQLIKDFIIKENELKVEEEEAFNFAKQLAQAQYAQYGIPNVPDDQLESFAKMILEKQEEKERLYNKLLEDKVVGVVKDKVSLNEKEVTQEEFTELSK</sequence>
<dbReference type="PANTHER" id="PTHR30560">
    <property type="entry name" value="TRIGGER FACTOR CHAPERONE AND PEPTIDYL-PROLYL CIS/TRANS ISOMERASE"/>
    <property type="match status" value="1"/>
</dbReference>
<dbReference type="GO" id="GO:0003755">
    <property type="term" value="F:peptidyl-prolyl cis-trans isomerase activity"/>
    <property type="evidence" value="ECO:0007669"/>
    <property type="project" value="TreeGrafter"/>
</dbReference>
<reference evidence="2 3" key="1">
    <citation type="submission" date="2016-11" db="EMBL/GenBank/DDBJ databases">
        <authorList>
            <person name="Jaros S."/>
            <person name="Januszkiewicz K."/>
            <person name="Wedrychowicz H."/>
        </authorList>
    </citation>
    <scope>NUCLEOTIDE SEQUENCE [LARGE SCALE GENOMIC DNA]</scope>
    <source>
        <strain evidence="2 3">DSM 27063</strain>
    </source>
</reference>
<name>A0A1M6KGE5_9BACT</name>
<dbReference type="InterPro" id="IPR008881">
    <property type="entry name" value="Trigger_fac_ribosome-bd_bac"/>
</dbReference>